<reference evidence="2" key="1">
    <citation type="journal article" date="2019" name="Sci. Rep.">
        <title>Draft genome of Tanacetum cinerariifolium, the natural source of mosquito coil.</title>
        <authorList>
            <person name="Yamashiro T."/>
            <person name="Shiraishi A."/>
            <person name="Satake H."/>
            <person name="Nakayama K."/>
        </authorList>
    </citation>
    <scope>NUCLEOTIDE SEQUENCE</scope>
</reference>
<dbReference type="EMBL" id="BKCJ010384742">
    <property type="protein sequence ID" value="GFA20133.1"/>
    <property type="molecule type" value="Genomic_DNA"/>
</dbReference>
<dbReference type="AlphaFoldDB" id="A0A699J8T4"/>
<protein>
    <submittedName>
        <fullName evidence="2">Ribonuclease H-like domain-containing protein</fullName>
    </submittedName>
</protein>
<dbReference type="InterPro" id="IPR054722">
    <property type="entry name" value="PolX-like_BBD"/>
</dbReference>
<accession>A0A699J8T4</accession>
<sequence length="427" mass="48182">SKLVSFNAAKPVPTDVPQLTVKIPRLVKHVVNKGNPQQALKDKCVIDSGCSRHMTGNISFLSDFKEINGGYVVFGGNPKGGKISGKGKIKIVKLDFDDVYFVKDLKFNLFNVSQMCDKKNNVLFTDTECVVLSSNYKLPDENHVLFRVSRDNNMYNVDLKNVVHSGDLTCLFAKAILDEKESNIEPLVSPNLSVQSATHYKGKQPNDNAGIKENLVASKVGKDTVSAQQYRMRMMFMFLPMKLTRLYIRNMMKSLKEMIKERVIAPVNAVEPNLPNNINNFNTASPSVNVVCPNIRIARKSSFMDPSKYLDDPDMPELEDIVYLDDEEDVSAQTDLSNLESNRPVSPIPTTRVHKDHPVNQIIGDLNLAPQTRSMNRMVKEQGELHQINDEDFYTYTVACFLSKKPKRVHQALKDPSWIEAMQDELL</sequence>
<dbReference type="Pfam" id="PF22936">
    <property type="entry name" value="Pol_BBD"/>
    <property type="match status" value="1"/>
</dbReference>
<name>A0A699J8T4_TANCI</name>
<feature type="domain" description="Retrovirus-related Pol polyprotein from transposon TNT 1-94-like beta-barrel" evidence="1">
    <location>
        <begin position="45"/>
        <end position="118"/>
    </location>
</feature>
<feature type="non-terminal residue" evidence="2">
    <location>
        <position position="1"/>
    </location>
</feature>
<comment type="caution">
    <text evidence="2">The sequence shown here is derived from an EMBL/GenBank/DDBJ whole genome shotgun (WGS) entry which is preliminary data.</text>
</comment>
<evidence type="ECO:0000313" key="2">
    <source>
        <dbReference type="EMBL" id="GFA20133.1"/>
    </source>
</evidence>
<evidence type="ECO:0000259" key="1">
    <source>
        <dbReference type="Pfam" id="PF22936"/>
    </source>
</evidence>
<gene>
    <name evidence="2" type="ORF">Tci_592105</name>
</gene>
<proteinExistence type="predicted"/>
<organism evidence="2">
    <name type="scientific">Tanacetum cinerariifolium</name>
    <name type="common">Dalmatian daisy</name>
    <name type="synonym">Chrysanthemum cinerariifolium</name>
    <dbReference type="NCBI Taxonomy" id="118510"/>
    <lineage>
        <taxon>Eukaryota</taxon>
        <taxon>Viridiplantae</taxon>
        <taxon>Streptophyta</taxon>
        <taxon>Embryophyta</taxon>
        <taxon>Tracheophyta</taxon>
        <taxon>Spermatophyta</taxon>
        <taxon>Magnoliopsida</taxon>
        <taxon>eudicotyledons</taxon>
        <taxon>Gunneridae</taxon>
        <taxon>Pentapetalae</taxon>
        <taxon>asterids</taxon>
        <taxon>campanulids</taxon>
        <taxon>Asterales</taxon>
        <taxon>Asteraceae</taxon>
        <taxon>Asteroideae</taxon>
        <taxon>Anthemideae</taxon>
        <taxon>Anthemidinae</taxon>
        <taxon>Tanacetum</taxon>
    </lineage>
</organism>